<feature type="domain" description="AAA+ ATPase" evidence="4">
    <location>
        <begin position="500"/>
        <end position="634"/>
    </location>
</feature>
<dbReference type="InterPro" id="IPR003593">
    <property type="entry name" value="AAA+_ATPase"/>
</dbReference>
<dbReference type="STRING" id="857342.A0A2T3AUL2"/>
<dbReference type="InterPro" id="IPR050168">
    <property type="entry name" value="AAA_ATPase_domain"/>
</dbReference>
<proteinExistence type="predicted"/>
<evidence type="ECO:0000313" key="5">
    <source>
        <dbReference type="EMBL" id="PSS12344.1"/>
    </source>
</evidence>
<evidence type="ECO:0000259" key="4">
    <source>
        <dbReference type="SMART" id="SM00382"/>
    </source>
</evidence>
<dbReference type="OrthoDB" id="27435at2759"/>
<name>A0A2T3AUL2_AMORE</name>
<dbReference type="PANTHER" id="PTHR23077">
    <property type="entry name" value="AAA-FAMILY ATPASE"/>
    <property type="match status" value="1"/>
</dbReference>
<dbReference type="Pfam" id="PF17862">
    <property type="entry name" value="AAA_lid_3"/>
    <property type="match status" value="1"/>
</dbReference>
<dbReference type="Proteomes" id="UP000241818">
    <property type="component" value="Unassembled WGS sequence"/>
</dbReference>
<dbReference type="SMART" id="SM00382">
    <property type="entry name" value="AAA"/>
    <property type="match status" value="2"/>
</dbReference>
<dbReference type="EMBL" id="KZ679015">
    <property type="protein sequence ID" value="PSS12344.1"/>
    <property type="molecule type" value="Genomic_DNA"/>
</dbReference>
<dbReference type="Pfam" id="PF00004">
    <property type="entry name" value="AAA"/>
    <property type="match status" value="2"/>
</dbReference>
<dbReference type="GO" id="GO:0005524">
    <property type="term" value="F:ATP binding"/>
    <property type="evidence" value="ECO:0007669"/>
    <property type="project" value="UniProtKB-KW"/>
</dbReference>
<dbReference type="GO" id="GO:0016887">
    <property type="term" value="F:ATP hydrolysis activity"/>
    <property type="evidence" value="ECO:0007669"/>
    <property type="project" value="InterPro"/>
</dbReference>
<dbReference type="InterPro" id="IPR003960">
    <property type="entry name" value="ATPase_AAA_CS"/>
</dbReference>
<keyword evidence="6" id="KW-1185">Reference proteome</keyword>
<dbReference type="AlphaFoldDB" id="A0A2T3AUL2"/>
<accession>A0A2T3AUL2</accession>
<dbReference type="Gene3D" id="3.40.50.300">
    <property type="entry name" value="P-loop containing nucleotide triphosphate hydrolases"/>
    <property type="match status" value="2"/>
</dbReference>
<gene>
    <name evidence="5" type="ORF">M430DRAFT_125822</name>
</gene>
<dbReference type="PROSITE" id="PS00674">
    <property type="entry name" value="AAA"/>
    <property type="match status" value="1"/>
</dbReference>
<protein>
    <recommendedName>
        <fullName evidence="4">AAA+ ATPase domain-containing protein</fullName>
    </recommendedName>
</protein>
<dbReference type="InParanoid" id="A0A2T3AUL2"/>
<dbReference type="SUPFAM" id="SSF52540">
    <property type="entry name" value="P-loop containing nucleoside triphosphate hydrolases"/>
    <property type="match status" value="2"/>
</dbReference>
<dbReference type="FunFam" id="3.40.50.300:FF:001721">
    <property type="entry name" value="AAA family ATPase, putative"/>
    <property type="match status" value="1"/>
</dbReference>
<dbReference type="Gene3D" id="1.10.8.60">
    <property type="match status" value="2"/>
</dbReference>
<dbReference type="InterPro" id="IPR041569">
    <property type="entry name" value="AAA_lid_3"/>
</dbReference>
<feature type="domain" description="AAA+ ATPase" evidence="4">
    <location>
        <begin position="239"/>
        <end position="369"/>
    </location>
</feature>
<organism evidence="5 6">
    <name type="scientific">Amorphotheca resinae ATCC 22711</name>
    <dbReference type="NCBI Taxonomy" id="857342"/>
    <lineage>
        <taxon>Eukaryota</taxon>
        <taxon>Fungi</taxon>
        <taxon>Dikarya</taxon>
        <taxon>Ascomycota</taxon>
        <taxon>Pezizomycotina</taxon>
        <taxon>Leotiomycetes</taxon>
        <taxon>Helotiales</taxon>
        <taxon>Amorphothecaceae</taxon>
        <taxon>Amorphotheca</taxon>
    </lineage>
</organism>
<dbReference type="RefSeq" id="XP_024718342.1">
    <property type="nucleotide sequence ID" value="XM_024861964.1"/>
</dbReference>
<feature type="region of interest" description="Disordered" evidence="3">
    <location>
        <begin position="181"/>
        <end position="200"/>
    </location>
</feature>
<keyword evidence="1" id="KW-0547">Nucleotide-binding</keyword>
<evidence type="ECO:0000256" key="1">
    <source>
        <dbReference type="ARBA" id="ARBA00022741"/>
    </source>
</evidence>
<keyword evidence="2" id="KW-0067">ATP-binding</keyword>
<evidence type="ECO:0000313" key="6">
    <source>
        <dbReference type="Proteomes" id="UP000241818"/>
    </source>
</evidence>
<reference evidence="5 6" key="1">
    <citation type="journal article" date="2018" name="New Phytol.">
        <title>Comparative genomics and transcriptomics depict ericoid mycorrhizal fungi as versatile saprotrophs and plant mutualists.</title>
        <authorList>
            <person name="Martino E."/>
            <person name="Morin E."/>
            <person name="Grelet G.A."/>
            <person name="Kuo A."/>
            <person name="Kohler A."/>
            <person name="Daghino S."/>
            <person name="Barry K.W."/>
            <person name="Cichocki N."/>
            <person name="Clum A."/>
            <person name="Dockter R.B."/>
            <person name="Hainaut M."/>
            <person name="Kuo R.C."/>
            <person name="LaButti K."/>
            <person name="Lindahl B.D."/>
            <person name="Lindquist E.A."/>
            <person name="Lipzen A."/>
            <person name="Khouja H.R."/>
            <person name="Magnuson J."/>
            <person name="Murat C."/>
            <person name="Ohm R.A."/>
            <person name="Singer S.W."/>
            <person name="Spatafora J.W."/>
            <person name="Wang M."/>
            <person name="Veneault-Fourrey C."/>
            <person name="Henrissat B."/>
            <person name="Grigoriev I.V."/>
            <person name="Martin F.M."/>
            <person name="Perotto S."/>
        </authorList>
    </citation>
    <scope>NUCLEOTIDE SEQUENCE [LARGE SCALE GENOMIC DNA]</scope>
    <source>
        <strain evidence="5 6">ATCC 22711</strain>
    </source>
</reference>
<evidence type="ECO:0000256" key="2">
    <source>
        <dbReference type="ARBA" id="ARBA00022840"/>
    </source>
</evidence>
<dbReference type="InterPro" id="IPR027417">
    <property type="entry name" value="P-loop_NTPase"/>
</dbReference>
<dbReference type="GeneID" id="36570045"/>
<evidence type="ECO:0000256" key="3">
    <source>
        <dbReference type="SAM" id="MobiDB-lite"/>
    </source>
</evidence>
<sequence length="732" mass="81260">MSISQDTKILEVKIRPWQNPKERTDQKGVARVHLSSHALQDLGLKPEQTCYLWKAEDGPEKRRQAVVWYSHENSMRKNVAQISKTFQDVCDFNLGDDLKISAAGNLAIAESVVLKDITPPEENNQAIPELDRPFWESHIAESLWLAQELFPGMTFSISRRGSKRTFKVVSINGSPTNMGKFNESSTVKIGSESNETSTQQNGLTHRLEVVDIAGIDQALKKLNRFLSRFDRNFIHTAPKSCAALLHGGPGTGKTFIMEKIASTGWGRVFEVGSTVTPANIKSIFEEAKLSQPSVILIDELESIVSREEPVSLAIAKALGKELDNLLKGHSSNSLPRVLVIAATQDAGRIPIFLKKRGRFTTEIVLPLPDATARKMILRSLDFPLHPSARDEILDKLGDRTHAYSAQDLVLLQDAANEFFEDRAEEKGWDGSEEDCHLTQEDIEQALLLVRPTAMHDITLQPPKVKWEEIGGQKSVKDELREAVETPLLYPDLMKRVGATAKKGILMYGPPGCSKTLSAQAMATEIGFNFFAVKGAELLNMYVGESERQVREVFARARAASPSIIFFDEIESIGSKREGRNNGVNVLTTLLNEMDGIETLKGVMVLAATNKPQALDLALLRPGRFDKLLYVAPPDLVGREEILKIRTRRMDIAPDVDIAELARLTEGYSGAELVSICSQACDAVIRKCRETKLDLQVCMEDLLNAIRVVKKQITPELVRGYEKWAAGIRGDTD</sequence>
<dbReference type="InterPro" id="IPR003959">
    <property type="entry name" value="ATPase_AAA_core"/>
</dbReference>
<dbReference type="PANTHER" id="PTHR23077:SF27">
    <property type="entry name" value="ATPASE FAMILY GENE 2 PROTEIN HOMOLOG A"/>
    <property type="match status" value="1"/>
</dbReference>
<dbReference type="GO" id="GO:0005737">
    <property type="term" value="C:cytoplasm"/>
    <property type="evidence" value="ECO:0007669"/>
    <property type="project" value="TreeGrafter"/>
</dbReference>